<dbReference type="PANTHER" id="PTHR34207">
    <property type="entry name" value="PROTEIN BIC1"/>
    <property type="match status" value="1"/>
</dbReference>
<sequence>MAAQPNSNTVFQNCKQPSCQIPANSFEPTKTIQSDNSVDQKIALHGSCLASQNQTVDVAEPKGSPQDYGREKLKRHWREVAGRVLIPDKWGHEEILKDWIDYAPFDALLAPSGVMSAREALVEEGRRSSPQGFRVEIITSTKDFALRNQEGFSGE</sequence>
<evidence type="ECO:0008006" key="3">
    <source>
        <dbReference type="Google" id="ProtNLM"/>
    </source>
</evidence>
<name>A0A5J5BR58_9ASTE</name>
<dbReference type="OrthoDB" id="672067at2759"/>
<dbReference type="InterPro" id="IPR040374">
    <property type="entry name" value="BIC"/>
</dbReference>
<proteinExistence type="predicted"/>
<dbReference type="AlphaFoldDB" id="A0A5J5BR58"/>
<evidence type="ECO:0000313" key="1">
    <source>
        <dbReference type="EMBL" id="KAA8544242.1"/>
    </source>
</evidence>
<accession>A0A5J5BR58</accession>
<dbReference type="PANTHER" id="PTHR34207:SF17">
    <property type="entry name" value="PROTEIN BIC2"/>
    <property type="match status" value="1"/>
</dbReference>
<gene>
    <name evidence="1" type="ORF">F0562_022254</name>
</gene>
<dbReference type="CDD" id="cd22645">
    <property type="entry name" value="BIC1_CID"/>
    <property type="match status" value="1"/>
</dbReference>
<evidence type="ECO:0000313" key="2">
    <source>
        <dbReference type="Proteomes" id="UP000325577"/>
    </source>
</evidence>
<keyword evidence="2" id="KW-1185">Reference proteome</keyword>
<organism evidence="1 2">
    <name type="scientific">Nyssa sinensis</name>
    <dbReference type="NCBI Taxonomy" id="561372"/>
    <lineage>
        <taxon>Eukaryota</taxon>
        <taxon>Viridiplantae</taxon>
        <taxon>Streptophyta</taxon>
        <taxon>Embryophyta</taxon>
        <taxon>Tracheophyta</taxon>
        <taxon>Spermatophyta</taxon>
        <taxon>Magnoliopsida</taxon>
        <taxon>eudicotyledons</taxon>
        <taxon>Gunneridae</taxon>
        <taxon>Pentapetalae</taxon>
        <taxon>asterids</taxon>
        <taxon>Cornales</taxon>
        <taxon>Nyssaceae</taxon>
        <taxon>Nyssa</taxon>
    </lineage>
</organism>
<dbReference type="Proteomes" id="UP000325577">
    <property type="component" value="Linkage Group LG11"/>
</dbReference>
<dbReference type="GO" id="GO:0009785">
    <property type="term" value="P:blue light signaling pathway"/>
    <property type="evidence" value="ECO:0007669"/>
    <property type="project" value="InterPro"/>
</dbReference>
<protein>
    <recommendedName>
        <fullName evidence="3">Protein BIC1</fullName>
    </recommendedName>
</protein>
<reference evidence="1 2" key="1">
    <citation type="submission" date="2019-09" db="EMBL/GenBank/DDBJ databases">
        <title>A chromosome-level genome assembly of the Chinese tupelo Nyssa sinensis.</title>
        <authorList>
            <person name="Yang X."/>
            <person name="Kang M."/>
            <person name="Yang Y."/>
            <person name="Xiong H."/>
            <person name="Wang M."/>
            <person name="Zhang Z."/>
            <person name="Wang Z."/>
            <person name="Wu H."/>
            <person name="Ma T."/>
            <person name="Liu J."/>
            <person name="Xi Z."/>
        </authorList>
    </citation>
    <scope>NUCLEOTIDE SEQUENCE [LARGE SCALE GENOMIC DNA]</scope>
    <source>
        <strain evidence="1">J267</strain>
        <tissue evidence="1">Leaf</tissue>
    </source>
</reference>
<dbReference type="EMBL" id="CM018034">
    <property type="protein sequence ID" value="KAA8544242.1"/>
    <property type="molecule type" value="Genomic_DNA"/>
</dbReference>